<evidence type="ECO:0000313" key="3">
    <source>
        <dbReference type="Proteomes" id="UP000069205"/>
    </source>
</evidence>
<dbReference type="PATRIC" id="fig|42253.5.peg.1052"/>
<dbReference type="STRING" id="42253.NITMOv2_1068"/>
<name>A0A0K2G9G8_NITMO</name>
<feature type="region of interest" description="Disordered" evidence="1">
    <location>
        <begin position="24"/>
        <end position="74"/>
    </location>
</feature>
<accession>A0A0K2G9G8</accession>
<keyword evidence="3" id="KW-1185">Reference proteome</keyword>
<dbReference type="RefSeq" id="WP_053378831.1">
    <property type="nucleotide sequence ID" value="NZ_CP011801.1"/>
</dbReference>
<sequence length="74" mass="7674">MRKHALWMLLVSGVVAQLLGSGISTRDVHAAGTPPLTKETKPATSTMSGTEQKGNNAGRNANTKPTAPPPAPKK</sequence>
<dbReference type="AlphaFoldDB" id="A0A0K2G9G8"/>
<organism evidence="2 3">
    <name type="scientific">Nitrospira moscoviensis</name>
    <dbReference type="NCBI Taxonomy" id="42253"/>
    <lineage>
        <taxon>Bacteria</taxon>
        <taxon>Pseudomonadati</taxon>
        <taxon>Nitrospirota</taxon>
        <taxon>Nitrospiria</taxon>
        <taxon>Nitrospirales</taxon>
        <taxon>Nitrospiraceae</taxon>
        <taxon>Nitrospira</taxon>
    </lineage>
</organism>
<proteinExistence type="predicted"/>
<dbReference type="Proteomes" id="UP000069205">
    <property type="component" value="Chromosome"/>
</dbReference>
<protein>
    <submittedName>
        <fullName evidence="2">Uncharacterized protein</fullName>
    </submittedName>
</protein>
<reference evidence="2 3" key="1">
    <citation type="journal article" date="2015" name="Proc. Natl. Acad. Sci. U.S.A.">
        <title>Expanded metabolic versatility of ubiquitous nitrite-oxidizing bacteria from the genus Nitrospira.</title>
        <authorList>
            <person name="Koch H."/>
            <person name="Lucker S."/>
            <person name="Albertsen M."/>
            <person name="Kitzinger K."/>
            <person name="Herbold C."/>
            <person name="Spieck E."/>
            <person name="Nielsen P.H."/>
            <person name="Wagner M."/>
            <person name="Daims H."/>
        </authorList>
    </citation>
    <scope>NUCLEOTIDE SEQUENCE [LARGE SCALE GENOMIC DNA]</scope>
    <source>
        <strain evidence="2 3">NSP M-1</strain>
    </source>
</reference>
<evidence type="ECO:0000256" key="1">
    <source>
        <dbReference type="SAM" id="MobiDB-lite"/>
    </source>
</evidence>
<dbReference type="EMBL" id="CP011801">
    <property type="protein sequence ID" value="ALA57499.1"/>
    <property type="molecule type" value="Genomic_DNA"/>
</dbReference>
<evidence type="ECO:0000313" key="2">
    <source>
        <dbReference type="EMBL" id="ALA57499.1"/>
    </source>
</evidence>
<gene>
    <name evidence="2" type="ORF">NITMOv2_1068</name>
</gene>
<dbReference type="KEGG" id="nmv:NITMOv2_1068"/>
<feature type="compositionally biased region" description="Polar residues" evidence="1">
    <location>
        <begin position="42"/>
        <end position="59"/>
    </location>
</feature>